<dbReference type="PANTHER" id="PTHR24276:SF98">
    <property type="entry name" value="FI18310P1-RELATED"/>
    <property type="match status" value="1"/>
</dbReference>
<evidence type="ECO:0000256" key="6">
    <source>
        <dbReference type="ARBA" id="ARBA00024195"/>
    </source>
</evidence>
<organism evidence="8">
    <name type="scientific">Culicoides sonorensis</name>
    <name type="common">Biting midge</name>
    <dbReference type="NCBI Taxonomy" id="179676"/>
    <lineage>
        <taxon>Eukaryota</taxon>
        <taxon>Metazoa</taxon>
        <taxon>Ecdysozoa</taxon>
        <taxon>Arthropoda</taxon>
        <taxon>Hexapoda</taxon>
        <taxon>Insecta</taxon>
        <taxon>Pterygota</taxon>
        <taxon>Neoptera</taxon>
        <taxon>Endopterygota</taxon>
        <taxon>Diptera</taxon>
        <taxon>Nematocera</taxon>
        <taxon>Chironomoidea</taxon>
        <taxon>Ceratopogonidae</taxon>
        <taxon>Ceratopogoninae</taxon>
        <taxon>Culicoides</taxon>
        <taxon>Monoculicoides</taxon>
    </lineage>
</organism>
<dbReference type="PROSITE" id="PS00135">
    <property type="entry name" value="TRYPSIN_SER"/>
    <property type="match status" value="1"/>
</dbReference>
<reference evidence="9" key="2">
    <citation type="submission" date="2018-07" db="EMBL/GenBank/DDBJ databases">
        <authorList>
            <person name="Quirk P.G."/>
            <person name="Krulwich T.A."/>
        </authorList>
    </citation>
    <scope>NUCLEOTIDE SEQUENCE</scope>
</reference>
<dbReference type="GO" id="GO:0007586">
    <property type="term" value="P:digestion"/>
    <property type="evidence" value="ECO:0007669"/>
    <property type="project" value="UniProtKB-KW"/>
</dbReference>
<comment type="similarity">
    <text evidence="6">Belongs to the peptidase S1 family. CLIP subfamily.</text>
</comment>
<dbReference type="Gene3D" id="2.40.10.10">
    <property type="entry name" value="Trypsin-like serine proteases"/>
    <property type="match status" value="1"/>
</dbReference>
<dbReference type="InterPro" id="IPR050430">
    <property type="entry name" value="Peptidase_S1"/>
</dbReference>
<keyword evidence="2" id="KW-0222">Digestion</keyword>
<evidence type="ECO:0000259" key="7">
    <source>
        <dbReference type="PROSITE" id="PS50240"/>
    </source>
</evidence>
<accession>A0A336LAK8</accession>
<reference evidence="8" key="1">
    <citation type="submission" date="2018-04" db="EMBL/GenBank/DDBJ databases">
        <authorList>
            <person name="Go L.Y."/>
            <person name="Mitchell J.A."/>
        </authorList>
    </citation>
    <scope>NUCLEOTIDE SEQUENCE</scope>
    <source>
        <tissue evidence="8">Whole organism</tissue>
    </source>
</reference>
<dbReference type="SUPFAM" id="SSF50494">
    <property type="entry name" value="Trypsin-like serine proteases"/>
    <property type="match status" value="1"/>
</dbReference>
<keyword evidence="1" id="KW-0645">Protease</keyword>
<protein>
    <submittedName>
        <fullName evidence="8">CSON007634 protein</fullName>
    </submittedName>
</protein>
<dbReference type="InterPro" id="IPR043504">
    <property type="entry name" value="Peptidase_S1_PA_chymotrypsin"/>
</dbReference>
<evidence type="ECO:0000256" key="4">
    <source>
        <dbReference type="ARBA" id="ARBA00022825"/>
    </source>
</evidence>
<keyword evidence="3" id="KW-0378">Hydrolase</keyword>
<keyword evidence="4" id="KW-0720">Serine protease</keyword>
<dbReference type="GO" id="GO:0004252">
    <property type="term" value="F:serine-type endopeptidase activity"/>
    <property type="evidence" value="ECO:0007669"/>
    <property type="project" value="InterPro"/>
</dbReference>
<keyword evidence="5" id="KW-1015">Disulfide bond</keyword>
<evidence type="ECO:0000256" key="3">
    <source>
        <dbReference type="ARBA" id="ARBA00022801"/>
    </source>
</evidence>
<gene>
    <name evidence="8" type="primary">CSON007634</name>
</gene>
<dbReference type="AlphaFoldDB" id="A0A336LAK8"/>
<dbReference type="Pfam" id="PF00089">
    <property type="entry name" value="Trypsin"/>
    <property type="match status" value="1"/>
</dbReference>
<dbReference type="PROSITE" id="PS50240">
    <property type="entry name" value="TRYPSIN_DOM"/>
    <property type="match status" value="1"/>
</dbReference>
<feature type="domain" description="Peptidase S1" evidence="7">
    <location>
        <begin position="1"/>
        <end position="111"/>
    </location>
</feature>
<dbReference type="InterPro" id="IPR001254">
    <property type="entry name" value="Trypsin_dom"/>
</dbReference>
<dbReference type="EMBL" id="UFQT01002891">
    <property type="protein sequence ID" value="SSX34227.1"/>
    <property type="molecule type" value="Genomic_DNA"/>
</dbReference>
<dbReference type="EMBL" id="UFQS01002891">
    <property type="protein sequence ID" value="SSX14838.1"/>
    <property type="molecule type" value="Genomic_DNA"/>
</dbReference>
<name>A0A336LAK8_CULSO</name>
<evidence type="ECO:0000256" key="5">
    <source>
        <dbReference type="ARBA" id="ARBA00023157"/>
    </source>
</evidence>
<evidence type="ECO:0000313" key="9">
    <source>
        <dbReference type="EMBL" id="SSX34227.1"/>
    </source>
</evidence>
<evidence type="ECO:0000256" key="2">
    <source>
        <dbReference type="ARBA" id="ARBA00022757"/>
    </source>
</evidence>
<dbReference type="GO" id="GO:0006508">
    <property type="term" value="P:proteolysis"/>
    <property type="evidence" value="ECO:0007669"/>
    <property type="project" value="UniProtKB-KW"/>
</dbReference>
<evidence type="ECO:0000313" key="8">
    <source>
        <dbReference type="EMBL" id="SSX14838.1"/>
    </source>
</evidence>
<sequence>MLVIYSLRGSVESGDQPQILQHLNVRIISHKMCKAQLKKLGRNIICTQSQVGYGTCVGDSGGPLTKDNKLLGLISFYHDDQSGEDDNCGNGWPIGYVRVSKFIDWIKNKTKLQ</sequence>
<dbReference type="InterPro" id="IPR009003">
    <property type="entry name" value="Peptidase_S1_PA"/>
</dbReference>
<dbReference type="PANTHER" id="PTHR24276">
    <property type="entry name" value="POLYSERASE-RELATED"/>
    <property type="match status" value="1"/>
</dbReference>
<evidence type="ECO:0000256" key="1">
    <source>
        <dbReference type="ARBA" id="ARBA00022670"/>
    </source>
</evidence>
<proteinExistence type="inferred from homology"/>
<dbReference type="InterPro" id="IPR033116">
    <property type="entry name" value="TRYPSIN_SER"/>
</dbReference>
<dbReference type="VEuPathDB" id="VectorBase:CSON007634"/>